<accession>A0A367ZRL4</accession>
<dbReference type="PROSITE" id="PS51257">
    <property type="entry name" value="PROKAR_LIPOPROTEIN"/>
    <property type="match status" value="1"/>
</dbReference>
<evidence type="ECO:0000256" key="2">
    <source>
        <dbReference type="SAM" id="SignalP"/>
    </source>
</evidence>
<feature type="region of interest" description="Disordered" evidence="1">
    <location>
        <begin position="694"/>
        <end position="715"/>
    </location>
</feature>
<reference evidence="3 4" key="1">
    <citation type="submission" date="2018-05" db="EMBL/GenBank/DDBJ databases">
        <title>A metagenomic window into the 2 km-deep terrestrial subsurface aquifer revealed taxonomically and functionally diverse microbial community comprising novel uncultured bacterial lineages.</title>
        <authorList>
            <person name="Kadnikov V.V."/>
            <person name="Mardanov A.V."/>
            <person name="Beletsky A.V."/>
            <person name="Banks D."/>
            <person name="Pimenov N.V."/>
            <person name="Frank Y.A."/>
            <person name="Karnachuk O.V."/>
            <person name="Ravin N.V."/>
        </authorList>
    </citation>
    <scope>NUCLEOTIDE SEQUENCE [LARGE SCALE GENOMIC DNA]</scope>
    <source>
        <strain evidence="3">BY5</strain>
    </source>
</reference>
<dbReference type="Proteomes" id="UP000252355">
    <property type="component" value="Unassembled WGS sequence"/>
</dbReference>
<dbReference type="EMBL" id="QOQW01000006">
    <property type="protein sequence ID" value="RCK80379.1"/>
    <property type="molecule type" value="Genomic_DNA"/>
</dbReference>
<sequence>MKRCCWSLLFVLLACTAFASDLPAPDWQQLRLDEATPLDPDRPTWVDATPLFDDMARAAATRFRRITRRTPREGVPIGGEETFWAMNIATKQFERVTAVLERIGKHCYLYVEKGQKVDGPTLDSIVAQFDTNIYPTDTRCFGSEPKPGIDGDNRITLLMLDIKDGWEPGKGYVGGYFFPLNEYSVKDFPQSNEREMIYLDLYPSDPKDKFYMGVVAHEFQHLIHFNQDPRETKWINEGQSQYAFKVCGFGHPNQIMAFTRAPDHTIADWKNSITDYGAVYLFFYYLYQKYPGTTTPMSLLVSSNPKQGIESIDEALAKGGYQTTFEKVWSDWSVANYLNDPYNGGGKWHYDETLPVKVMHRTVDPRSGPQAFKDTVQPWATDYYRVESYPFWSPPFPTVADIICVNLPGPGFVLWNVNDGVLPPKELWPPDTRELEPGKTLLTRCGGNYPVFKFGPVLDKGITKVNFSLFNPEYVSTDHGQITITPKDPNLMPLEGKVQIDVAAKKGVIFGPKEAPVVRLVVESCQTKVYDLPLDKDWKATKTIAGLGAELNAVSLLVGNTTKKPLEYDVKFTLNPQPTMRGYLAGLERGQQLLATLEPLMKDGQPGLDELYQGTTRQIEEITRAAADLLDPARTPEAVANARILAAAGAKPGYEPLLRLLAERRTFAAGHGEATDPAVEEALAPLLNGLSADRQTADDQTAAAPPATRGDETDTSHTNILYLCNKKQELINALTHLKIDPQFLEGQILQMYKILQLSLNLPNIPFPEGLGIVDYDETAAQSWIDTLRAGGEPASPVKEALKRLTIFEDLVERLYNNNLLMAEDFGYTLHEAVKLVLTGRSTLLQISNGLANVPIVGTLTQKVVKLIIGKSIGIITRVTNLIAVKLKPPYSTIVPIVVQLGGSVAARLLQAPVTEETSWMKPWAAKTVAKYAFVSLPKVGYVAKTQSFLDTAVTTAVKGDFTGTTEAARRAVLDDEDPQTATSLFEEWAADLAKKHAFTLKEVEAAKIAKAVAQIAGYASLIDPTNISKVVGIISATFSGGALVHGMTSSLIEFCRTRGQLEKGLHLAFHPDQPLPQTKASDLPRLPVKAAQFGATLRTLGTLKADYHTLANRARQAFAAHDTAALAAVAEELVAFEEAYEPTDRLWTLTCEAALAGTSREGDLAGMTDQAIAADLARADVLAALLPAAAGTLPAADLPARLDRAVATLDARLAQCAQVLAKTEDDALAPRVGLTQVKAEPRAGGWTISAVATLIAPQATEVSFTLYGAPDTTIAKAPRPQILQPWDSVAVEWFLDGTTQSGYPVTVAVDGEALLPGSEMILLP</sequence>
<feature type="signal peptide" evidence="2">
    <location>
        <begin position="1"/>
        <end position="19"/>
    </location>
</feature>
<evidence type="ECO:0000256" key="1">
    <source>
        <dbReference type="SAM" id="MobiDB-lite"/>
    </source>
</evidence>
<evidence type="ECO:0000313" key="4">
    <source>
        <dbReference type="Proteomes" id="UP000252355"/>
    </source>
</evidence>
<keyword evidence="3" id="KW-0645">Protease</keyword>
<comment type="caution">
    <text evidence="3">The sequence shown here is derived from an EMBL/GenBank/DDBJ whole genome shotgun (WGS) entry which is preliminary data.</text>
</comment>
<keyword evidence="3" id="KW-0378">Hydrolase</keyword>
<dbReference type="GO" id="GO:0006508">
    <property type="term" value="P:proteolysis"/>
    <property type="evidence" value="ECO:0007669"/>
    <property type="project" value="UniProtKB-KW"/>
</dbReference>
<organism evidence="3 4">
    <name type="scientific">Candidatus Ozemobacter sibiricus</name>
    <dbReference type="NCBI Taxonomy" id="2268124"/>
    <lineage>
        <taxon>Bacteria</taxon>
        <taxon>Candidatus Ozemobacteria</taxon>
        <taxon>Candidatus Ozemobacterales</taxon>
        <taxon>Candidatus Ozemobacteraceae</taxon>
        <taxon>Candidatus Ozemobacter</taxon>
    </lineage>
</organism>
<keyword evidence="2" id="KW-0732">Signal</keyword>
<feature type="chain" id="PRO_5016596093" evidence="2">
    <location>
        <begin position="20"/>
        <end position="1324"/>
    </location>
</feature>
<evidence type="ECO:0000313" key="3">
    <source>
        <dbReference type="EMBL" id="RCK80379.1"/>
    </source>
</evidence>
<dbReference type="GO" id="GO:0008233">
    <property type="term" value="F:peptidase activity"/>
    <property type="evidence" value="ECO:0007669"/>
    <property type="project" value="UniProtKB-KW"/>
</dbReference>
<proteinExistence type="predicted"/>
<gene>
    <name evidence="3" type="ORF">OZSIB_3125</name>
</gene>
<protein>
    <submittedName>
        <fullName evidence="3">Secreted protease metal-dependent protease</fullName>
    </submittedName>
</protein>
<name>A0A367ZRL4_9BACT</name>
<feature type="compositionally biased region" description="Low complexity" evidence="1">
    <location>
        <begin position="694"/>
        <end position="708"/>
    </location>
</feature>